<dbReference type="HAMAP" id="MF_01851">
    <property type="entry name" value="UPF0637"/>
    <property type="match status" value="1"/>
</dbReference>
<organism evidence="2 3">
    <name type="scientific">Paenibacillus peoriae</name>
    <dbReference type="NCBI Taxonomy" id="59893"/>
    <lineage>
        <taxon>Bacteria</taxon>
        <taxon>Bacillati</taxon>
        <taxon>Bacillota</taxon>
        <taxon>Bacilli</taxon>
        <taxon>Bacillales</taxon>
        <taxon>Paenibacillaceae</taxon>
        <taxon>Paenibacillus</taxon>
    </lineage>
</organism>
<reference evidence="2 3" key="1">
    <citation type="submission" date="2020-09" db="EMBL/GenBank/DDBJ databases">
        <title>Characterization of Paenibacillus peoriae strain ZF390 with broad-spectrum antimicrobial activity as a potential biocontrol agent.</title>
        <authorList>
            <person name="Li L."/>
            <person name="Zhao Y."/>
            <person name="Li B."/>
            <person name="Xie X."/>
        </authorList>
    </citation>
    <scope>NUCLEOTIDE SEQUENCE [LARGE SCALE GENOMIC DNA]</scope>
    <source>
        <strain evidence="2 3">ZF390</strain>
    </source>
</reference>
<evidence type="ECO:0000313" key="2">
    <source>
        <dbReference type="EMBL" id="QNR65885.1"/>
    </source>
</evidence>
<name>A0A0K2FAU4_9BACL</name>
<dbReference type="Pfam" id="PF06335">
    <property type="entry name" value="DUF1054"/>
    <property type="match status" value="1"/>
</dbReference>
<dbReference type="AlphaFoldDB" id="A0A0K2FAU4"/>
<dbReference type="KEGG" id="ppeo:ABE82_16095"/>
<accession>A0A0K2FAU4</accession>
<dbReference type="SUPFAM" id="SSF142913">
    <property type="entry name" value="YktB/PF0168-like"/>
    <property type="match status" value="1"/>
</dbReference>
<sequence length="210" mass="23967">MTFSGFTAKDFDVFEIPGLEPRMEVLIQQVRPKLEAIGEELAPFLTDLCGEPMHVHVAKHARRKVNPPKDTWVAWAANKRGYKALPHFEVGMFASHLFVIFAIIYESPNKATFAQALEANLSDVRSNLPDHFYWSMDHMAPEGTEQQHMDNEDFQTIIHKLQQVKKAEVMCGIRIDREDPLASDGAALLQAVRSTFEHLLPLYRMSFSKE</sequence>
<dbReference type="OrthoDB" id="9812818at2"/>
<dbReference type="Gene3D" id="3.30.930.20">
    <property type="entry name" value="Protein of unknown function DUF1054"/>
    <property type="match status" value="1"/>
</dbReference>
<comment type="similarity">
    <text evidence="1">Belongs to the UPF0637 family.</text>
</comment>
<dbReference type="RefSeq" id="WP_025724011.1">
    <property type="nucleotide sequence ID" value="NZ_CP011512.1"/>
</dbReference>
<evidence type="ECO:0000256" key="1">
    <source>
        <dbReference type="HAMAP-Rule" id="MF_01851"/>
    </source>
</evidence>
<dbReference type="PIRSF" id="PIRSF021332">
    <property type="entry name" value="DUF1054"/>
    <property type="match status" value="1"/>
</dbReference>
<protein>
    <recommendedName>
        <fullName evidence="1">UPF0637 protein IAQ67_18685</fullName>
    </recommendedName>
</protein>
<proteinExistence type="inferred from homology"/>
<evidence type="ECO:0000313" key="3">
    <source>
        <dbReference type="Proteomes" id="UP000516384"/>
    </source>
</evidence>
<dbReference type="EMBL" id="CP061172">
    <property type="protein sequence ID" value="QNR65885.1"/>
    <property type="molecule type" value="Genomic_DNA"/>
</dbReference>
<gene>
    <name evidence="2" type="ORF">IAQ67_18685</name>
</gene>
<dbReference type="Proteomes" id="UP000516384">
    <property type="component" value="Chromosome"/>
</dbReference>
<dbReference type="InterPro" id="IPR009403">
    <property type="entry name" value="UPF0637"/>
</dbReference>
<dbReference type="InterPro" id="IPR053707">
    <property type="entry name" value="UPF0637_domain_sf"/>
</dbReference>